<evidence type="ECO:0000313" key="2">
    <source>
        <dbReference type="Proteomes" id="UP000033200"/>
    </source>
</evidence>
<dbReference type="Proteomes" id="UP000033200">
    <property type="component" value="Chromosome"/>
</dbReference>
<dbReference type="HOGENOM" id="CLU_1980130_0_0_5"/>
<dbReference type="RefSeq" id="WP_038658768.1">
    <property type="nucleotide sequence ID" value="NZ_CP009571.1"/>
</dbReference>
<reference evidence="1 2" key="1">
    <citation type="submission" date="2014-09" db="EMBL/GenBank/DDBJ databases">
        <title>Using Illumina technology Improving SMRT sequencing Genome Assembly by RASTools.</title>
        <authorList>
            <person name="Zhou Y."/>
            <person name="Ma T."/>
            <person name="Liu T."/>
        </authorList>
    </citation>
    <scope>NUCLEOTIDE SEQUENCE [LARGE SCALE GENOMIC DNA]</scope>
    <source>
        <strain evidence="1 2">ATCC 55669</strain>
    </source>
</reference>
<gene>
    <name evidence="1" type="ORF">MC45_01765</name>
</gene>
<sequence>MITAILLAAQLAGASPMPMPPQDWSALHPLPYSRDPDDGANLSSFVRAEVKAGRCNAATPSPQGYVLKVDLAVLVGAGGQPKRVVPRAIACPSVEQYAAGLVSSMARGNIAPGVADIDTWYRTSLTFSWSA</sequence>
<organism evidence="1 2">
    <name type="scientific">Sphingomonas taxi</name>
    <dbReference type="NCBI Taxonomy" id="1549858"/>
    <lineage>
        <taxon>Bacteria</taxon>
        <taxon>Pseudomonadati</taxon>
        <taxon>Pseudomonadota</taxon>
        <taxon>Alphaproteobacteria</taxon>
        <taxon>Sphingomonadales</taxon>
        <taxon>Sphingomonadaceae</taxon>
        <taxon>Sphingomonas</taxon>
    </lineage>
</organism>
<dbReference type="eggNOG" id="ENOG5031BFY">
    <property type="taxonomic scope" value="Bacteria"/>
</dbReference>
<keyword evidence="2" id="KW-1185">Reference proteome</keyword>
<dbReference type="AlphaFoldDB" id="A0A097ECP2"/>
<evidence type="ECO:0008006" key="3">
    <source>
        <dbReference type="Google" id="ProtNLM"/>
    </source>
</evidence>
<dbReference type="KEGG" id="stax:MC45_01765"/>
<dbReference type="EMBL" id="CP009571">
    <property type="protein sequence ID" value="AIT05342.1"/>
    <property type="molecule type" value="Genomic_DNA"/>
</dbReference>
<protein>
    <recommendedName>
        <fullName evidence="3">TonB C-terminal domain-containing protein</fullName>
    </recommendedName>
</protein>
<accession>A0A097ECP2</accession>
<dbReference type="STRING" id="1549858.MC45_01765"/>
<name>A0A097ECP2_9SPHN</name>
<evidence type="ECO:0000313" key="1">
    <source>
        <dbReference type="EMBL" id="AIT05342.1"/>
    </source>
</evidence>
<proteinExistence type="predicted"/>